<dbReference type="InterPro" id="IPR013783">
    <property type="entry name" value="Ig-like_fold"/>
</dbReference>
<comment type="caution">
    <text evidence="1">The sequence shown here is derived from an EMBL/GenBank/DDBJ whole genome shotgun (WGS) entry which is preliminary data.</text>
</comment>
<sequence>MFNINGTGYISDTPTESVAGVYAIRINVSDGTINTTDDFTYTINDVTQPNIDFVSPT</sequence>
<accession>A0A0F9C5I0</accession>
<dbReference type="EMBL" id="LAZR01034716">
    <property type="protein sequence ID" value="KKL44553.1"/>
    <property type="molecule type" value="Genomic_DNA"/>
</dbReference>
<feature type="non-terminal residue" evidence="1">
    <location>
        <position position="57"/>
    </location>
</feature>
<reference evidence="1" key="1">
    <citation type="journal article" date="2015" name="Nature">
        <title>Complex archaea that bridge the gap between prokaryotes and eukaryotes.</title>
        <authorList>
            <person name="Spang A."/>
            <person name="Saw J.H."/>
            <person name="Jorgensen S.L."/>
            <person name="Zaremba-Niedzwiedzka K."/>
            <person name="Martijn J."/>
            <person name="Lind A.E."/>
            <person name="van Eijk R."/>
            <person name="Schleper C."/>
            <person name="Guy L."/>
            <person name="Ettema T.J."/>
        </authorList>
    </citation>
    <scope>NUCLEOTIDE SEQUENCE</scope>
</reference>
<evidence type="ECO:0000313" key="1">
    <source>
        <dbReference type="EMBL" id="KKL44553.1"/>
    </source>
</evidence>
<gene>
    <name evidence="1" type="ORF">LCGC14_2364540</name>
</gene>
<dbReference type="Gene3D" id="2.60.40.10">
    <property type="entry name" value="Immunoglobulins"/>
    <property type="match status" value="1"/>
</dbReference>
<dbReference type="AlphaFoldDB" id="A0A0F9C5I0"/>
<protein>
    <submittedName>
        <fullName evidence="1">Uncharacterized protein</fullName>
    </submittedName>
</protein>
<name>A0A0F9C5I0_9ZZZZ</name>
<proteinExistence type="predicted"/>
<organism evidence="1">
    <name type="scientific">marine sediment metagenome</name>
    <dbReference type="NCBI Taxonomy" id="412755"/>
    <lineage>
        <taxon>unclassified sequences</taxon>
        <taxon>metagenomes</taxon>
        <taxon>ecological metagenomes</taxon>
    </lineage>
</organism>